<dbReference type="AlphaFoldDB" id="A0A0E9R0N8"/>
<proteinExistence type="predicted"/>
<dbReference type="EMBL" id="GBXM01086699">
    <property type="protein sequence ID" value="JAH21878.1"/>
    <property type="molecule type" value="Transcribed_RNA"/>
</dbReference>
<sequence>MSCRSTAVEGVVFSGGNAEIKIQLRCCRWK</sequence>
<evidence type="ECO:0000313" key="1">
    <source>
        <dbReference type="EMBL" id="JAH21878.1"/>
    </source>
</evidence>
<reference evidence="1" key="1">
    <citation type="submission" date="2014-11" db="EMBL/GenBank/DDBJ databases">
        <authorList>
            <person name="Amaro Gonzalez C."/>
        </authorList>
    </citation>
    <scope>NUCLEOTIDE SEQUENCE</scope>
</reference>
<reference evidence="1" key="2">
    <citation type="journal article" date="2015" name="Fish Shellfish Immunol.">
        <title>Early steps in the European eel (Anguilla anguilla)-Vibrio vulnificus interaction in the gills: Role of the RtxA13 toxin.</title>
        <authorList>
            <person name="Callol A."/>
            <person name="Pajuelo D."/>
            <person name="Ebbesson L."/>
            <person name="Teles M."/>
            <person name="MacKenzie S."/>
            <person name="Amaro C."/>
        </authorList>
    </citation>
    <scope>NUCLEOTIDE SEQUENCE</scope>
</reference>
<name>A0A0E9R0N8_ANGAN</name>
<organism evidence="1">
    <name type="scientific">Anguilla anguilla</name>
    <name type="common">European freshwater eel</name>
    <name type="synonym">Muraena anguilla</name>
    <dbReference type="NCBI Taxonomy" id="7936"/>
    <lineage>
        <taxon>Eukaryota</taxon>
        <taxon>Metazoa</taxon>
        <taxon>Chordata</taxon>
        <taxon>Craniata</taxon>
        <taxon>Vertebrata</taxon>
        <taxon>Euteleostomi</taxon>
        <taxon>Actinopterygii</taxon>
        <taxon>Neopterygii</taxon>
        <taxon>Teleostei</taxon>
        <taxon>Anguilliformes</taxon>
        <taxon>Anguillidae</taxon>
        <taxon>Anguilla</taxon>
    </lineage>
</organism>
<accession>A0A0E9R0N8</accession>
<protein>
    <submittedName>
        <fullName evidence="1">Uncharacterized protein</fullName>
    </submittedName>
</protein>